<evidence type="ECO:0000313" key="2">
    <source>
        <dbReference type="EMBL" id="TDM02079.1"/>
    </source>
</evidence>
<dbReference type="RefSeq" id="WP_133430090.1">
    <property type="nucleotide sequence ID" value="NZ_BMCC01000003.1"/>
</dbReference>
<proteinExistence type="predicted"/>
<feature type="compositionally biased region" description="Basic and acidic residues" evidence="1">
    <location>
        <begin position="22"/>
        <end position="33"/>
    </location>
</feature>
<comment type="caution">
    <text evidence="2">The sequence shown here is derived from an EMBL/GenBank/DDBJ whole genome shotgun (WGS) entry which is preliminary data.</text>
</comment>
<dbReference type="EMBL" id="SCWE01000002">
    <property type="protein sequence ID" value="TDM02079.1"/>
    <property type="molecule type" value="Genomic_DNA"/>
</dbReference>
<keyword evidence="3" id="KW-1185">Reference proteome</keyword>
<accession>A0A4R6BK29</accession>
<protein>
    <submittedName>
        <fullName evidence="2">Uncharacterized protein</fullName>
    </submittedName>
</protein>
<reference evidence="2 3" key="1">
    <citation type="submission" date="2019-01" db="EMBL/GenBank/DDBJ databases">
        <title>Draft genome sequences of the type strains of six Macrococcus species.</title>
        <authorList>
            <person name="Mazhar S."/>
            <person name="Altermann E."/>
            <person name="Hill C."/>
            <person name="Mcauliffe O."/>
        </authorList>
    </citation>
    <scope>NUCLEOTIDE SEQUENCE [LARGE SCALE GENOMIC DNA]</scope>
    <source>
        <strain evidence="2 3">CCM4809</strain>
    </source>
</reference>
<organism evidence="2 3">
    <name type="scientific">Macrococcus hajekii</name>
    <dbReference type="NCBI Taxonomy" id="198482"/>
    <lineage>
        <taxon>Bacteria</taxon>
        <taxon>Bacillati</taxon>
        <taxon>Bacillota</taxon>
        <taxon>Bacilli</taxon>
        <taxon>Bacillales</taxon>
        <taxon>Staphylococcaceae</taxon>
        <taxon>Macrococcus</taxon>
    </lineage>
</organism>
<gene>
    <name evidence="2" type="ORF">ERX37_07715</name>
</gene>
<evidence type="ECO:0000313" key="3">
    <source>
        <dbReference type="Proteomes" id="UP000295328"/>
    </source>
</evidence>
<dbReference type="AlphaFoldDB" id="A0A4R6BK29"/>
<evidence type="ECO:0000256" key="1">
    <source>
        <dbReference type="SAM" id="MobiDB-lite"/>
    </source>
</evidence>
<name>A0A4R6BK29_9STAP</name>
<feature type="region of interest" description="Disordered" evidence="1">
    <location>
        <begin position="22"/>
        <end position="56"/>
    </location>
</feature>
<sequence length="68" mass="8249">MKQNKKRLDGEPISVKEFLKSLEDAEKRQEQRRQKQKLKQPNRLDGKPYTKEETESFFKKALEREVEK</sequence>
<dbReference type="Proteomes" id="UP000295328">
    <property type="component" value="Unassembled WGS sequence"/>
</dbReference>
<feature type="compositionally biased region" description="Basic and acidic residues" evidence="1">
    <location>
        <begin position="42"/>
        <end position="56"/>
    </location>
</feature>